<keyword evidence="1" id="KW-0472">Membrane</keyword>
<keyword evidence="1" id="KW-0812">Transmembrane</keyword>
<proteinExistence type="predicted"/>
<protein>
    <submittedName>
        <fullName evidence="2">Uncharacterized protein</fullName>
    </submittedName>
</protein>
<dbReference type="EMBL" id="CAXKWB010005583">
    <property type="protein sequence ID" value="CAL4079157.1"/>
    <property type="molecule type" value="Genomic_DNA"/>
</dbReference>
<reference evidence="2 3" key="1">
    <citation type="submission" date="2024-05" db="EMBL/GenBank/DDBJ databases">
        <authorList>
            <person name="Wallberg A."/>
        </authorList>
    </citation>
    <scope>NUCLEOTIDE SEQUENCE [LARGE SCALE GENOMIC DNA]</scope>
</reference>
<evidence type="ECO:0000256" key="1">
    <source>
        <dbReference type="SAM" id="Phobius"/>
    </source>
</evidence>
<feature type="transmembrane region" description="Helical" evidence="1">
    <location>
        <begin position="23"/>
        <end position="41"/>
    </location>
</feature>
<evidence type="ECO:0000313" key="3">
    <source>
        <dbReference type="Proteomes" id="UP001497623"/>
    </source>
</evidence>
<keyword evidence="3" id="KW-1185">Reference proteome</keyword>
<dbReference type="Proteomes" id="UP001497623">
    <property type="component" value="Unassembled WGS sequence"/>
</dbReference>
<sequence>MAYFRVCGCEARCSPLQFCCCQIVFWIGCVLLGLGLYLMILDLQMPCYDWLCLWYWPYYLFFLSIGALLILASMLGHCQNEDYDSDLESIPYEHGARRSSTFYQVEANPNYGDVRAPPPPYQEQDGGIYFIENT</sequence>
<comment type="caution">
    <text evidence="2">The sequence shown here is derived from an EMBL/GenBank/DDBJ whole genome shotgun (WGS) entry which is preliminary data.</text>
</comment>
<keyword evidence="1" id="KW-1133">Transmembrane helix</keyword>
<organism evidence="2 3">
    <name type="scientific">Meganyctiphanes norvegica</name>
    <name type="common">Northern krill</name>
    <name type="synonym">Thysanopoda norvegica</name>
    <dbReference type="NCBI Taxonomy" id="48144"/>
    <lineage>
        <taxon>Eukaryota</taxon>
        <taxon>Metazoa</taxon>
        <taxon>Ecdysozoa</taxon>
        <taxon>Arthropoda</taxon>
        <taxon>Crustacea</taxon>
        <taxon>Multicrustacea</taxon>
        <taxon>Malacostraca</taxon>
        <taxon>Eumalacostraca</taxon>
        <taxon>Eucarida</taxon>
        <taxon>Euphausiacea</taxon>
        <taxon>Euphausiidae</taxon>
        <taxon>Meganyctiphanes</taxon>
    </lineage>
</organism>
<dbReference type="PROSITE" id="PS51257">
    <property type="entry name" value="PROKAR_LIPOPROTEIN"/>
    <property type="match status" value="1"/>
</dbReference>
<evidence type="ECO:0000313" key="2">
    <source>
        <dbReference type="EMBL" id="CAL4079157.1"/>
    </source>
</evidence>
<dbReference type="AlphaFoldDB" id="A0AAV2QEG7"/>
<feature type="transmembrane region" description="Helical" evidence="1">
    <location>
        <begin position="53"/>
        <end position="75"/>
    </location>
</feature>
<gene>
    <name evidence="2" type="ORF">MNOR_LOCUS10863</name>
</gene>
<accession>A0AAV2QEG7</accession>
<name>A0AAV2QEG7_MEGNR</name>